<organism evidence="7 8">
    <name type="scientific">Rhynchophorus ferrugineus</name>
    <name type="common">Red palm weevil</name>
    <name type="synonym">Curculio ferrugineus</name>
    <dbReference type="NCBI Taxonomy" id="354439"/>
    <lineage>
        <taxon>Eukaryota</taxon>
        <taxon>Metazoa</taxon>
        <taxon>Ecdysozoa</taxon>
        <taxon>Arthropoda</taxon>
        <taxon>Hexapoda</taxon>
        <taxon>Insecta</taxon>
        <taxon>Pterygota</taxon>
        <taxon>Neoptera</taxon>
        <taxon>Endopterygota</taxon>
        <taxon>Coleoptera</taxon>
        <taxon>Polyphaga</taxon>
        <taxon>Cucujiformia</taxon>
        <taxon>Curculionidae</taxon>
        <taxon>Dryophthorinae</taxon>
        <taxon>Rhynchophorus</taxon>
    </lineage>
</organism>
<dbReference type="AlphaFoldDB" id="A0A834IK15"/>
<accession>A0A834IK15</accession>
<dbReference type="CDD" id="cd09071">
    <property type="entry name" value="FAR_C"/>
    <property type="match status" value="1"/>
</dbReference>
<name>A0A834IK15_RHYFE</name>
<protein>
    <recommendedName>
        <fullName evidence="4">Fatty acyl-CoA reductase</fullName>
        <ecNumber evidence="4">1.2.1.84</ecNumber>
    </recommendedName>
</protein>
<dbReference type="OrthoDB" id="8195591at2759"/>
<comment type="caution">
    <text evidence="7">The sequence shown here is derived from an EMBL/GenBank/DDBJ whole genome shotgun (WGS) entry which is preliminary data.</text>
</comment>
<dbReference type="SUPFAM" id="SSF51735">
    <property type="entry name" value="NAD(P)-binding Rossmann-fold domains"/>
    <property type="match status" value="1"/>
</dbReference>
<dbReference type="PANTHER" id="PTHR11011">
    <property type="entry name" value="MALE STERILITY PROTEIN 2-RELATED"/>
    <property type="match status" value="1"/>
</dbReference>
<dbReference type="InterPro" id="IPR033640">
    <property type="entry name" value="FAR_C"/>
</dbReference>
<dbReference type="GO" id="GO:0005777">
    <property type="term" value="C:peroxisome"/>
    <property type="evidence" value="ECO:0007669"/>
    <property type="project" value="TreeGrafter"/>
</dbReference>
<reference evidence="7" key="1">
    <citation type="submission" date="2020-08" db="EMBL/GenBank/DDBJ databases">
        <title>Genome sequencing and assembly of the red palm weevil Rhynchophorus ferrugineus.</title>
        <authorList>
            <person name="Dias G.B."/>
            <person name="Bergman C.M."/>
            <person name="Manee M."/>
        </authorList>
    </citation>
    <scope>NUCLEOTIDE SEQUENCE</scope>
    <source>
        <strain evidence="7">AA-2017</strain>
        <tissue evidence="7">Whole larva</tissue>
    </source>
</reference>
<evidence type="ECO:0000313" key="8">
    <source>
        <dbReference type="Proteomes" id="UP000625711"/>
    </source>
</evidence>
<proteinExistence type="inferred from homology"/>
<keyword evidence="2 4" id="KW-0444">Lipid biosynthesis</keyword>
<keyword evidence="8" id="KW-1185">Reference proteome</keyword>
<dbReference type="EMBL" id="JAACXV010000178">
    <property type="protein sequence ID" value="KAF7282347.1"/>
    <property type="molecule type" value="Genomic_DNA"/>
</dbReference>
<dbReference type="EC" id="1.2.1.84" evidence="4"/>
<keyword evidence="4" id="KW-0472">Membrane</keyword>
<evidence type="ECO:0000256" key="2">
    <source>
        <dbReference type="ARBA" id="ARBA00022516"/>
    </source>
</evidence>
<comment type="catalytic activity">
    <reaction evidence="4">
        <text>a long-chain fatty acyl-CoA + 2 NADPH + 2 H(+) = a long-chain primary fatty alcohol + 2 NADP(+) + CoA</text>
        <dbReference type="Rhea" id="RHEA:52716"/>
        <dbReference type="ChEBI" id="CHEBI:15378"/>
        <dbReference type="ChEBI" id="CHEBI:57287"/>
        <dbReference type="ChEBI" id="CHEBI:57783"/>
        <dbReference type="ChEBI" id="CHEBI:58349"/>
        <dbReference type="ChEBI" id="CHEBI:77396"/>
        <dbReference type="ChEBI" id="CHEBI:83139"/>
        <dbReference type="EC" id="1.2.1.84"/>
    </reaction>
</comment>
<dbReference type="Gene3D" id="3.40.50.720">
    <property type="entry name" value="NAD(P)-binding Rossmann-like Domain"/>
    <property type="match status" value="1"/>
</dbReference>
<dbReference type="Pfam" id="PF03015">
    <property type="entry name" value="Sterile"/>
    <property type="match status" value="1"/>
</dbReference>
<evidence type="ECO:0000256" key="4">
    <source>
        <dbReference type="RuleBase" id="RU363097"/>
    </source>
</evidence>
<sequence>MSSDVPNFYNGQNVLITGGTGYLGKLIIGKLLRTTNVNNIYVIIRHKKGISSDQRLQQLFDDMIFTNISKDLITQKLHAIEGDLSKTELGLSEADKSFVRDKVNIVFHCAASLNMKANLVDAVMTNVNGTAALLDVIKEAKHLKAVVVVSTAYSYCINKTIEEKFYETPINADVLLNMAEHLKPELFELIGSKLSEKWPNTYTFTKAVAESLLKTRGRGLPIALFRPSIVTSTVSDPVAGWSDNLYGPLGVLLSTGCGILRVFPGDNSVHMDTVPGDFAVNAMLCLAWNIHKNWESNPNTFEQSVYNFSGYNSPLYLTTQDYSKTALNSGYPRFKRALFAPMLIIIYNKFIYNILTFILHTIPGMILDIISVFMRKKPRMYKIYSKMYKVTSVLLYFVSHEWKIKNDNVAALWKKLSPSDQTLYNFDLQSIDRDEYFYNIMTGLKKYTLKEETPNNLKPHKERFIK</sequence>
<dbReference type="GO" id="GO:0080019">
    <property type="term" value="F:alcohol-forming very long-chain fatty acyl-CoA reductase activity"/>
    <property type="evidence" value="ECO:0007669"/>
    <property type="project" value="InterPro"/>
</dbReference>
<comment type="function">
    <text evidence="4">Catalyzes the reduction of fatty acyl-CoA to fatty alcohols.</text>
</comment>
<feature type="domain" description="Fatty acyl-CoA reductase C-terminal" evidence="5">
    <location>
        <begin position="359"/>
        <end position="451"/>
    </location>
</feature>
<keyword evidence="3 4" id="KW-0443">Lipid metabolism</keyword>
<keyword evidence="4" id="KW-0560">Oxidoreductase</keyword>
<dbReference type="PANTHER" id="PTHR11011:SF60">
    <property type="entry name" value="FATTY ACYL-COA REDUCTASE-RELATED"/>
    <property type="match status" value="1"/>
</dbReference>
<feature type="domain" description="Thioester reductase (TE)" evidence="6">
    <location>
        <begin position="16"/>
        <end position="283"/>
    </location>
</feature>
<dbReference type="InterPro" id="IPR026055">
    <property type="entry name" value="FAR"/>
</dbReference>
<gene>
    <name evidence="7" type="ORF">GWI33_002787</name>
</gene>
<comment type="similarity">
    <text evidence="1 4">Belongs to the fatty acyl-CoA reductase family.</text>
</comment>
<keyword evidence="4" id="KW-0812">Transmembrane</keyword>
<dbReference type="Pfam" id="PF07993">
    <property type="entry name" value="NAD_binding_4"/>
    <property type="match status" value="1"/>
</dbReference>
<evidence type="ECO:0000259" key="6">
    <source>
        <dbReference type="Pfam" id="PF07993"/>
    </source>
</evidence>
<feature type="transmembrane region" description="Helical" evidence="4">
    <location>
        <begin position="350"/>
        <end position="374"/>
    </location>
</feature>
<keyword evidence="4" id="KW-0521">NADP</keyword>
<evidence type="ECO:0000259" key="5">
    <source>
        <dbReference type="Pfam" id="PF03015"/>
    </source>
</evidence>
<dbReference type="GO" id="GO:0102965">
    <property type="term" value="F:alcohol-forming long-chain fatty acyl-CoA reductase activity"/>
    <property type="evidence" value="ECO:0007669"/>
    <property type="project" value="UniProtKB-EC"/>
</dbReference>
<dbReference type="CDD" id="cd05236">
    <property type="entry name" value="FAR-N_SDR_e"/>
    <property type="match status" value="1"/>
</dbReference>
<dbReference type="Proteomes" id="UP000625711">
    <property type="component" value="Unassembled WGS sequence"/>
</dbReference>
<evidence type="ECO:0000313" key="7">
    <source>
        <dbReference type="EMBL" id="KAF7282347.1"/>
    </source>
</evidence>
<keyword evidence="4" id="KW-1133">Transmembrane helix</keyword>
<dbReference type="GO" id="GO:0035336">
    <property type="term" value="P:long-chain fatty-acyl-CoA metabolic process"/>
    <property type="evidence" value="ECO:0007669"/>
    <property type="project" value="TreeGrafter"/>
</dbReference>
<evidence type="ECO:0000256" key="1">
    <source>
        <dbReference type="ARBA" id="ARBA00005928"/>
    </source>
</evidence>
<dbReference type="InterPro" id="IPR013120">
    <property type="entry name" value="FAR_NAD-bd"/>
</dbReference>
<evidence type="ECO:0000256" key="3">
    <source>
        <dbReference type="ARBA" id="ARBA00023098"/>
    </source>
</evidence>
<dbReference type="InterPro" id="IPR036291">
    <property type="entry name" value="NAD(P)-bd_dom_sf"/>
</dbReference>